<evidence type="ECO:0000256" key="1">
    <source>
        <dbReference type="ARBA" id="ARBA00004123"/>
    </source>
</evidence>
<keyword evidence="6" id="KW-0238">DNA-binding</keyword>
<evidence type="ECO:0000256" key="2">
    <source>
        <dbReference type="ARBA" id="ARBA00022723"/>
    </source>
</evidence>
<keyword evidence="7" id="KW-0539">Nucleus</keyword>
<gene>
    <name evidence="11" type="ORF">Anas_01715</name>
</gene>
<name>A0A5N5TI35_9CRUS</name>
<dbReference type="SMART" id="SM00355">
    <property type="entry name" value="ZnF_C2H2"/>
    <property type="match status" value="13"/>
</dbReference>
<keyword evidence="5" id="KW-0862">Zinc</keyword>
<dbReference type="InterPro" id="IPR036236">
    <property type="entry name" value="Znf_C2H2_sf"/>
</dbReference>
<feature type="domain" description="C2H2-type" evidence="10">
    <location>
        <begin position="344"/>
        <end position="372"/>
    </location>
</feature>
<keyword evidence="3" id="KW-0677">Repeat</keyword>
<evidence type="ECO:0000313" key="11">
    <source>
        <dbReference type="EMBL" id="KAB7506273.1"/>
    </source>
</evidence>
<dbReference type="Pfam" id="PF13912">
    <property type="entry name" value="zf-C2H2_6"/>
    <property type="match status" value="1"/>
</dbReference>
<feature type="compositionally biased region" description="Acidic residues" evidence="9">
    <location>
        <begin position="101"/>
        <end position="129"/>
    </location>
</feature>
<dbReference type="AlphaFoldDB" id="A0A5N5TI35"/>
<dbReference type="OrthoDB" id="6910977at2759"/>
<comment type="subcellular location">
    <subcellularLocation>
        <location evidence="1">Nucleus</location>
    </subcellularLocation>
</comment>
<dbReference type="FunFam" id="3.30.160.60:FF:000702">
    <property type="entry name" value="Transcription factor E4F1 isoform 1"/>
    <property type="match status" value="1"/>
</dbReference>
<dbReference type="PANTHER" id="PTHR24408">
    <property type="entry name" value="ZINC FINGER PROTEIN"/>
    <property type="match status" value="1"/>
</dbReference>
<dbReference type="FunFam" id="3.30.160.60:FF:002343">
    <property type="entry name" value="Zinc finger protein 33A"/>
    <property type="match status" value="1"/>
</dbReference>
<protein>
    <submittedName>
        <fullName evidence="11">Zinc finger protein</fullName>
    </submittedName>
</protein>
<feature type="domain" description="C2H2-type" evidence="10">
    <location>
        <begin position="212"/>
        <end position="240"/>
    </location>
</feature>
<feature type="region of interest" description="Disordered" evidence="9">
    <location>
        <begin position="1"/>
        <end position="21"/>
    </location>
</feature>
<dbReference type="Pfam" id="PF00096">
    <property type="entry name" value="zf-C2H2"/>
    <property type="match status" value="3"/>
</dbReference>
<accession>A0A5N5TI35</accession>
<dbReference type="GO" id="GO:0043565">
    <property type="term" value="F:sequence-specific DNA binding"/>
    <property type="evidence" value="ECO:0007669"/>
    <property type="project" value="TreeGrafter"/>
</dbReference>
<feature type="domain" description="C2H2-type" evidence="10">
    <location>
        <begin position="442"/>
        <end position="469"/>
    </location>
</feature>
<keyword evidence="12" id="KW-1185">Reference proteome</keyword>
<keyword evidence="2" id="KW-0479">Metal-binding</keyword>
<evidence type="ECO:0000256" key="3">
    <source>
        <dbReference type="ARBA" id="ARBA00022737"/>
    </source>
</evidence>
<evidence type="ECO:0000256" key="9">
    <source>
        <dbReference type="SAM" id="MobiDB-lite"/>
    </source>
</evidence>
<comment type="caution">
    <text evidence="11">The sequence shown here is derived from an EMBL/GenBank/DDBJ whole genome shotgun (WGS) entry which is preliminary data.</text>
</comment>
<reference evidence="11 12" key="1">
    <citation type="journal article" date="2019" name="PLoS Biol.">
        <title>Sex chromosomes control vertical transmission of feminizing Wolbachia symbionts in an isopod.</title>
        <authorList>
            <person name="Becking T."/>
            <person name="Chebbi M.A."/>
            <person name="Giraud I."/>
            <person name="Moumen B."/>
            <person name="Laverre T."/>
            <person name="Caubet Y."/>
            <person name="Peccoud J."/>
            <person name="Gilbert C."/>
            <person name="Cordaux R."/>
        </authorList>
    </citation>
    <scope>NUCLEOTIDE SEQUENCE [LARGE SCALE GENOMIC DNA]</scope>
    <source>
        <strain evidence="11">ANa2</strain>
        <tissue evidence="11">Whole body excluding digestive tract and cuticle</tissue>
    </source>
</reference>
<dbReference type="PROSITE" id="PS00028">
    <property type="entry name" value="ZINC_FINGER_C2H2_1"/>
    <property type="match status" value="9"/>
</dbReference>
<feature type="domain" description="C2H2-type" evidence="10">
    <location>
        <begin position="145"/>
        <end position="168"/>
    </location>
</feature>
<dbReference type="EMBL" id="SEYY01000908">
    <property type="protein sequence ID" value="KAB7506273.1"/>
    <property type="molecule type" value="Genomic_DNA"/>
</dbReference>
<dbReference type="GO" id="GO:0005634">
    <property type="term" value="C:nucleus"/>
    <property type="evidence" value="ECO:0007669"/>
    <property type="project" value="UniProtKB-SubCell"/>
</dbReference>
<evidence type="ECO:0000256" key="8">
    <source>
        <dbReference type="PROSITE-ProRule" id="PRU00042"/>
    </source>
</evidence>
<dbReference type="PANTHER" id="PTHR24408:SF58">
    <property type="entry name" value="TRANSCRIPTION FACTOR (TFIIIA), PUTATIVE (AFU_ORTHOLOGUE AFUA_1G05150)-RELATED"/>
    <property type="match status" value="1"/>
</dbReference>
<dbReference type="GO" id="GO:0000981">
    <property type="term" value="F:DNA-binding transcription factor activity, RNA polymerase II-specific"/>
    <property type="evidence" value="ECO:0007669"/>
    <property type="project" value="TreeGrafter"/>
</dbReference>
<feature type="domain" description="C2H2-type" evidence="10">
    <location>
        <begin position="525"/>
        <end position="552"/>
    </location>
</feature>
<evidence type="ECO:0000313" key="12">
    <source>
        <dbReference type="Proteomes" id="UP000326759"/>
    </source>
</evidence>
<dbReference type="GO" id="GO:0008270">
    <property type="term" value="F:zinc ion binding"/>
    <property type="evidence" value="ECO:0007669"/>
    <property type="project" value="UniProtKB-KW"/>
</dbReference>
<feature type="domain" description="C2H2-type" evidence="10">
    <location>
        <begin position="277"/>
        <end position="300"/>
    </location>
</feature>
<feature type="region of interest" description="Disordered" evidence="9">
    <location>
        <begin position="100"/>
        <end position="129"/>
    </location>
</feature>
<evidence type="ECO:0000259" key="10">
    <source>
        <dbReference type="PROSITE" id="PS50157"/>
    </source>
</evidence>
<organism evidence="11 12">
    <name type="scientific">Armadillidium nasatum</name>
    <dbReference type="NCBI Taxonomy" id="96803"/>
    <lineage>
        <taxon>Eukaryota</taxon>
        <taxon>Metazoa</taxon>
        <taxon>Ecdysozoa</taxon>
        <taxon>Arthropoda</taxon>
        <taxon>Crustacea</taxon>
        <taxon>Multicrustacea</taxon>
        <taxon>Malacostraca</taxon>
        <taxon>Eumalacostraca</taxon>
        <taxon>Peracarida</taxon>
        <taxon>Isopoda</taxon>
        <taxon>Oniscidea</taxon>
        <taxon>Crinocheta</taxon>
        <taxon>Armadillidiidae</taxon>
        <taxon>Armadillidium</taxon>
    </lineage>
</organism>
<dbReference type="Gene3D" id="3.30.160.60">
    <property type="entry name" value="Classic Zinc Finger"/>
    <property type="match status" value="8"/>
</dbReference>
<evidence type="ECO:0000256" key="6">
    <source>
        <dbReference type="ARBA" id="ARBA00023125"/>
    </source>
</evidence>
<dbReference type="InterPro" id="IPR013087">
    <property type="entry name" value="Znf_C2H2_type"/>
</dbReference>
<feature type="domain" description="C2H2-type" evidence="10">
    <location>
        <begin position="305"/>
        <end position="332"/>
    </location>
</feature>
<proteinExistence type="predicted"/>
<dbReference type="SUPFAM" id="SSF57667">
    <property type="entry name" value="beta-beta-alpha zinc fingers"/>
    <property type="match status" value="6"/>
</dbReference>
<sequence length="875" mass="100962">MDYPSPIKKITLKQEPVSVKEDRIEEALETNTSPKSMDPLECGKEVADHSLNNSYSDSENIIRDRNSPILKDDDKASSSFNIFEPEIKIESAENIKCEILGSDDDDYNDDDDVSSELDSEEDEDPDDEDFVVKKSNKVNEREKKYECPLCGKFFLTSSAMNGHVAKVHGTTLGVKFTCHVCGAPGSSRASLKRHLIRTHKLKNVDHPELLTKKCTHCGIGFSSHLLLYEHIRSEHKENLSDYHNCHWCPALMKAKASLQRHIRRVHPEKEQSFLLVEKCPFCEESFSSRIMLQRHLKGSHPDAHYDCNVCNASFKYPYLLTRHKISHEDPAKYAETRKKRKYSVTCEFCGRKFGSKPRLEYHIEIVHTNPPIKIYTCRMCGLTFPTAKQNCNIEIYFILNIYSNRHYRKVHRPERQKIHCGKCNITFSTREECTEHRALHPNTCDICQKQFLRRDSLREHLLIHSAPKHQCPHCTKKFTQRSNLKRHIRVHTGEKPFKCSFCNRRFSDKSACNSHTRVHTGYERSICSVCGASFSKKQRLNYHMRIHTGEGLLYCPLCMRPSTNSYSLRKHIESHQQPLTKALISIGFKPLLTSDPNFVMRALQAMTHATLQSMSRHENIPNSFMEEIEESQEKGLIVASSLEKDVEDCAEALNDMAKIEGDESKFMSPVLKDDDSDDVPFNLTKFLQAILEKESQKIRIDRKDRREKCNKNFEDDSLSSCMETSMDSPYDDYDDDDELPSTVGDELVKQCLEIIMDDEASDDDEEISEQDIKIKTEEINDPLNIKTEICSDFECEETPVCDNKEYDIGLMIKTEKDDLEFEEEEVKVNFTGKSCSKIETTESLQEIPKLKISRIAKTDQSYSKDFFVAEIIEKY</sequence>
<evidence type="ECO:0000256" key="5">
    <source>
        <dbReference type="ARBA" id="ARBA00022833"/>
    </source>
</evidence>
<dbReference type="PROSITE" id="PS50157">
    <property type="entry name" value="ZINC_FINGER_C2H2_2"/>
    <property type="match status" value="9"/>
</dbReference>
<feature type="domain" description="C2H2-type" evidence="10">
    <location>
        <begin position="469"/>
        <end position="496"/>
    </location>
</feature>
<dbReference type="Proteomes" id="UP000326759">
    <property type="component" value="Unassembled WGS sequence"/>
</dbReference>
<evidence type="ECO:0000256" key="7">
    <source>
        <dbReference type="ARBA" id="ARBA00023242"/>
    </source>
</evidence>
<dbReference type="FunFam" id="3.30.160.60:FF:001450">
    <property type="entry name" value="zinc finger protein 774"/>
    <property type="match status" value="1"/>
</dbReference>
<keyword evidence="4 8" id="KW-0863">Zinc-finger</keyword>
<feature type="domain" description="C2H2-type" evidence="10">
    <location>
        <begin position="497"/>
        <end position="524"/>
    </location>
</feature>
<evidence type="ECO:0000256" key="4">
    <source>
        <dbReference type="ARBA" id="ARBA00022771"/>
    </source>
</evidence>